<sequence>MEEKEKIELELEKLTIEIKKLNSKLNGTPPRSKFSRGMRTKYYKELQQAEAEKLRLIALLNYLR</sequence>
<keyword evidence="1" id="KW-0436">Ligase</keyword>
<evidence type="ECO:0000313" key="1">
    <source>
        <dbReference type="EMBL" id="DAE92684.1"/>
    </source>
</evidence>
<dbReference type="GO" id="GO:0004812">
    <property type="term" value="F:aminoacyl-tRNA ligase activity"/>
    <property type="evidence" value="ECO:0007669"/>
    <property type="project" value="UniProtKB-KW"/>
</dbReference>
<accession>A0A8S5RU51</accession>
<reference evidence="1" key="1">
    <citation type="journal article" date="2021" name="Proc. Natl. Acad. Sci. U.S.A.">
        <title>A Catalog of Tens of Thousands of Viruses from Human Metagenomes Reveals Hidden Associations with Chronic Diseases.</title>
        <authorList>
            <person name="Tisza M.J."/>
            <person name="Buck C.B."/>
        </authorList>
    </citation>
    <scope>NUCLEOTIDE SEQUENCE</scope>
    <source>
        <strain evidence="1">CtKN96</strain>
    </source>
</reference>
<organism evidence="1">
    <name type="scientific">Caudovirales sp. gcode 4</name>
    <dbReference type="NCBI Taxonomy" id="2838363"/>
    <lineage>
        <taxon>Viruses</taxon>
        <taxon>Duplodnaviria</taxon>
        <taxon>Heunggongvirae</taxon>
        <taxon>Uroviricota</taxon>
        <taxon>Caudoviricetes</taxon>
    </lineage>
</organism>
<protein>
    <submittedName>
        <fullName evidence="1">Valyl tRNA synthetase</fullName>
    </submittedName>
</protein>
<keyword evidence="1" id="KW-0030">Aminoacyl-tRNA synthetase</keyword>
<dbReference type="EMBL" id="BK059153">
    <property type="protein sequence ID" value="DAE92684.1"/>
    <property type="molecule type" value="Genomic_DNA"/>
</dbReference>
<name>A0A8S5RU51_9CAUD</name>
<proteinExistence type="predicted"/>